<comment type="caution">
    <text evidence="1">The sequence shown here is derived from an EMBL/GenBank/DDBJ whole genome shotgun (WGS) entry which is preliminary data.</text>
</comment>
<keyword evidence="2" id="KW-1185">Reference proteome</keyword>
<gene>
    <name evidence="1" type="ORF">PROH_11760</name>
</gene>
<dbReference type="GO" id="GO:0008967">
    <property type="term" value="F:phosphoglycolate phosphatase activity"/>
    <property type="evidence" value="ECO:0007669"/>
    <property type="project" value="TreeGrafter"/>
</dbReference>
<dbReference type="GO" id="GO:0006281">
    <property type="term" value="P:DNA repair"/>
    <property type="evidence" value="ECO:0007669"/>
    <property type="project" value="TreeGrafter"/>
</dbReference>
<dbReference type="PANTHER" id="PTHR43434:SF13">
    <property type="entry name" value="PHOSPHOGLYCOLATE PHOSPHATASE"/>
    <property type="match status" value="1"/>
</dbReference>
<dbReference type="eggNOG" id="COG0546">
    <property type="taxonomic scope" value="Bacteria"/>
</dbReference>
<dbReference type="InterPro" id="IPR023214">
    <property type="entry name" value="HAD_sf"/>
</dbReference>
<dbReference type="SFLD" id="SFLDS00003">
    <property type="entry name" value="Haloacid_Dehalogenase"/>
    <property type="match status" value="1"/>
</dbReference>
<dbReference type="SFLD" id="SFLDG01129">
    <property type="entry name" value="C1.5:_HAD__Beta-PGM__Phosphata"/>
    <property type="match status" value="1"/>
</dbReference>
<dbReference type="GO" id="GO:0005829">
    <property type="term" value="C:cytosol"/>
    <property type="evidence" value="ECO:0007669"/>
    <property type="project" value="TreeGrafter"/>
</dbReference>
<dbReference type="Pfam" id="PF13419">
    <property type="entry name" value="HAD_2"/>
    <property type="match status" value="1"/>
</dbReference>
<dbReference type="Gene3D" id="3.40.50.1000">
    <property type="entry name" value="HAD superfamily/HAD-like"/>
    <property type="match status" value="1"/>
</dbReference>
<dbReference type="Gene3D" id="1.10.150.240">
    <property type="entry name" value="Putative phosphatase, domain 2"/>
    <property type="match status" value="1"/>
</dbReference>
<dbReference type="STRING" id="317619.GCA_000332315_01138"/>
<protein>
    <recommendedName>
        <fullName evidence="3">Carotenoid oxygenase</fullName>
    </recommendedName>
</protein>
<dbReference type="EMBL" id="AJTX02000004">
    <property type="protein sequence ID" value="KKJ00335.1"/>
    <property type="molecule type" value="Genomic_DNA"/>
</dbReference>
<organism evidence="1 2">
    <name type="scientific">Prochlorothrix hollandica PCC 9006 = CALU 1027</name>
    <dbReference type="NCBI Taxonomy" id="317619"/>
    <lineage>
        <taxon>Bacteria</taxon>
        <taxon>Bacillati</taxon>
        <taxon>Cyanobacteriota</taxon>
        <taxon>Cyanophyceae</taxon>
        <taxon>Prochlorotrichales</taxon>
        <taxon>Prochlorotrichaceae</taxon>
        <taxon>Prochlorothrix</taxon>
    </lineage>
</organism>
<dbReference type="InterPro" id="IPR041492">
    <property type="entry name" value="HAD_2"/>
</dbReference>
<dbReference type="PANTHER" id="PTHR43434">
    <property type="entry name" value="PHOSPHOGLYCOLATE PHOSPHATASE"/>
    <property type="match status" value="1"/>
</dbReference>
<dbReference type="Proteomes" id="UP000034681">
    <property type="component" value="Unassembled WGS sequence"/>
</dbReference>
<evidence type="ECO:0000313" key="1">
    <source>
        <dbReference type="EMBL" id="KKJ00335.1"/>
    </source>
</evidence>
<dbReference type="RefSeq" id="WP_017711726.1">
    <property type="nucleotide sequence ID" value="NZ_KB235933.1"/>
</dbReference>
<dbReference type="InterPro" id="IPR036412">
    <property type="entry name" value="HAD-like_sf"/>
</dbReference>
<dbReference type="AlphaFoldDB" id="A0A0M2PVZ8"/>
<evidence type="ECO:0008006" key="3">
    <source>
        <dbReference type="Google" id="ProtNLM"/>
    </source>
</evidence>
<dbReference type="InterPro" id="IPR023198">
    <property type="entry name" value="PGP-like_dom2"/>
</dbReference>
<evidence type="ECO:0000313" key="2">
    <source>
        <dbReference type="Proteomes" id="UP000034681"/>
    </source>
</evidence>
<name>A0A0M2PVZ8_PROHO</name>
<reference evidence="1" key="1">
    <citation type="submission" date="2012-04" db="EMBL/GenBank/DDBJ databases">
        <authorList>
            <person name="Borisov I.G."/>
            <person name="Ivanikova N.V."/>
            <person name="Pinevich A.V."/>
        </authorList>
    </citation>
    <scope>NUCLEOTIDE SEQUENCE</scope>
    <source>
        <strain evidence="1">CALU 1027</strain>
    </source>
</reference>
<accession>A0A0M2PVZ8</accession>
<dbReference type="SUPFAM" id="SSF56784">
    <property type="entry name" value="HAD-like"/>
    <property type="match status" value="1"/>
</dbReference>
<dbReference type="InterPro" id="IPR050155">
    <property type="entry name" value="HAD-like_hydrolase_sf"/>
</dbReference>
<proteinExistence type="predicted"/>
<sequence length="217" mass="23993">MTIVLFDFDGTLADTLPTVLAIANRLAPEFGYPPTGATEWEQLRSLSSREILRSKRMPRWKLPWVLRRLSQELRSELPRLTWIPGIEPVLQQLVAEGHSLGIVTSNANPTVAAFLAHQGGALPFRVMQTGVGILGKARVLGRVVWWQGWDPRSVLYVGDEVRDVEAARRAGLRSVAVTWGFNTATALAAAQPDYLIHDPRSLLTLVSPPVGEIWGGW</sequence>